<evidence type="ECO:0000313" key="2">
    <source>
        <dbReference type="EMBL" id="CAB4682610.1"/>
    </source>
</evidence>
<sequence>MGIENLFVPAAHLGTPRVEVVGLVRVASVHAALSQIENGSRIVGIAFEFVTQHRAIAFVLIVSEIASAQSTGLKVVLAAQSLNRSARFGANRVFMQDAAIFPGAFEFEQLCAPVSEACADAHYVRVGIERIEVRFANKKIVSIHHQRVLGTSTAELKRFSSVVSEVHPFAFVKFSGDSSFGKVGTDEVLGAVGGSGVDNAP</sequence>
<evidence type="ECO:0000313" key="1">
    <source>
        <dbReference type="EMBL" id="CAB4567708.1"/>
    </source>
</evidence>
<protein>
    <submittedName>
        <fullName evidence="2">Unannotated protein</fullName>
    </submittedName>
</protein>
<gene>
    <name evidence="1" type="ORF">UFOPK1711_00310</name>
    <name evidence="2" type="ORF">UFOPK2350_01128</name>
</gene>
<proteinExistence type="predicted"/>
<organism evidence="2">
    <name type="scientific">freshwater metagenome</name>
    <dbReference type="NCBI Taxonomy" id="449393"/>
    <lineage>
        <taxon>unclassified sequences</taxon>
        <taxon>metagenomes</taxon>
        <taxon>ecological metagenomes</taxon>
    </lineage>
</organism>
<accession>A0A6J6N7M1</accession>
<reference evidence="2" key="1">
    <citation type="submission" date="2020-05" db="EMBL/GenBank/DDBJ databases">
        <authorList>
            <person name="Chiriac C."/>
            <person name="Salcher M."/>
            <person name="Ghai R."/>
            <person name="Kavagutti S V."/>
        </authorList>
    </citation>
    <scope>NUCLEOTIDE SEQUENCE</scope>
</reference>
<dbReference type="EMBL" id="CAEZXE010000098">
    <property type="protein sequence ID" value="CAB4682610.1"/>
    <property type="molecule type" value="Genomic_DNA"/>
</dbReference>
<dbReference type="EMBL" id="CAEZTR010000011">
    <property type="protein sequence ID" value="CAB4567708.1"/>
    <property type="molecule type" value="Genomic_DNA"/>
</dbReference>
<dbReference type="AlphaFoldDB" id="A0A6J6N7M1"/>
<name>A0A6J6N7M1_9ZZZZ</name>